<dbReference type="CDD" id="cd02412">
    <property type="entry name" value="KH-II_30S_S3"/>
    <property type="match status" value="1"/>
</dbReference>
<keyword evidence="4 8" id="KW-0689">Ribosomal protein</keyword>
<dbReference type="SUPFAM" id="SSF54814">
    <property type="entry name" value="Prokaryotic type KH domain (KH-domain type II)"/>
    <property type="match status" value="1"/>
</dbReference>
<dbReference type="Pfam" id="PF07650">
    <property type="entry name" value="KH_2"/>
    <property type="match status" value="1"/>
</dbReference>
<evidence type="ECO:0000256" key="7">
    <source>
        <dbReference type="ARBA" id="ARBA00035257"/>
    </source>
</evidence>
<dbReference type="PANTHER" id="PTHR11760">
    <property type="entry name" value="30S/40S RIBOSOMAL PROTEIN S3"/>
    <property type="match status" value="1"/>
</dbReference>
<gene>
    <name evidence="8" type="primary">rpsC</name>
    <name evidence="11" type="ORF">A2786_05135</name>
</gene>
<dbReference type="PROSITE" id="PS00548">
    <property type="entry name" value="RIBOSOMAL_S3"/>
    <property type="match status" value="1"/>
</dbReference>
<dbReference type="SMART" id="SM00322">
    <property type="entry name" value="KH"/>
    <property type="match status" value="1"/>
</dbReference>
<dbReference type="GO" id="GO:0003729">
    <property type="term" value="F:mRNA binding"/>
    <property type="evidence" value="ECO:0007669"/>
    <property type="project" value="UniProtKB-UniRule"/>
</dbReference>
<evidence type="ECO:0000256" key="4">
    <source>
        <dbReference type="ARBA" id="ARBA00022980"/>
    </source>
</evidence>
<comment type="subunit">
    <text evidence="8">Part of the 30S ribosomal subunit. Forms a tight complex with proteins S10 and S14.</text>
</comment>
<evidence type="ECO:0000256" key="8">
    <source>
        <dbReference type="HAMAP-Rule" id="MF_01309"/>
    </source>
</evidence>
<dbReference type="InterPro" id="IPR057258">
    <property type="entry name" value="Ribosomal_uS3"/>
</dbReference>
<dbReference type="InterPro" id="IPR001351">
    <property type="entry name" value="Ribosomal_uS3_C"/>
</dbReference>
<sequence length="219" mass="24668">MGQKVNPFGFRLGNLYTWRSRWFANKRDYAKQVLQDVKLRRFLMKKLELAGITKVEIERSINAIRIILNVSRPGVVIGRGGTALEQLKGEVMNVLGINPNDPKSQKVVIDDIVEVKDPDLQARLVATRIAEQLEKRYPHRRAVSQAIERVMSAGARGVKIVLSGRIAGAEISRREKYSQGSIPSQTLRADIDYSQVTAFTKSGYVGLKVWIYKGEKQTT</sequence>
<dbReference type="InterPro" id="IPR015946">
    <property type="entry name" value="KH_dom-like_a/b"/>
</dbReference>
<evidence type="ECO:0000256" key="6">
    <source>
        <dbReference type="ARBA" id="ARBA00024998"/>
    </source>
</evidence>
<accession>A0A1G1VTW3</accession>
<dbReference type="SUPFAM" id="SSF54821">
    <property type="entry name" value="Ribosomal protein S3 C-terminal domain"/>
    <property type="match status" value="1"/>
</dbReference>
<reference evidence="11 12" key="1">
    <citation type="journal article" date="2016" name="Nat. Commun.">
        <title>Thousands of microbial genomes shed light on interconnected biogeochemical processes in an aquifer system.</title>
        <authorList>
            <person name="Anantharaman K."/>
            <person name="Brown C.T."/>
            <person name="Hug L.A."/>
            <person name="Sharon I."/>
            <person name="Castelle C.J."/>
            <person name="Probst A.J."/>
            <person name="Thomas B.C."/>
            <person name="Singh A."/>
            <person name="Wilkins M.J."/>
            <person name="Karaoz U."/>
            <person name="Brodie E.L."/>
            <person name="Williams K.H."/>
            <person name="Hubbard S.S."/>
            <person name="Banfield J.F."/>
        </authorList>
    </citation>
    <scope>NUCLEOTIDE SEQUENCE [LARGE SCALE GENOMIC DNA]</scope>
</reference>
<dbReference type="HAMAP" id="MF_01309_B">
    <property type="entry name" value="Ribosomal_uS3_B"/>
    <property type="match status" value="1"/>
</dbReference>
<keyword evidence="3 8" id="KW-0694">RNA-binding</keyword>
<comment type="caution">
    <text evidence="11">The sequence shown here is derived from an EMBL/GenBank/DDBJ whole genome shotgun (WGS) entry which is preliminary data.</text>
</comment>
<dbReference type="InterPro" id="IPR009019">
    <property type="entry name" value="KH_sf_prok-type"/>
</dbReference>
<dbReference type="GO" id="GO:0003735">
    <property type="term" value="F:structural constituent of ribosome"/>
    <property type="evidence" value="ECO:0007669"/>
    <property type="project" value="InterPro"/>
</dbReference>
<dbReference type="InterPro" id="IPR018280">
    <property type="entry name" value="Ribosomal_uS3_CS"/>
</dbReference>
<evidence type="ECO:0000256" key="5">
    <source>
        <dbReference type="ARBA" id="ARBA00023274"/>
    </source>
</evidence>
<dbReference type="InterPro" id="IPR036419">
    <property type="entry name" value="Ribosomal_S3_C_sf"/>
</dbReference>
<keyword evidence="5 8" id="KW-0687">Ribonucleoprotein</keyword>
<dbReference type="GO" id="GO:0022627">
    <property type="term" value="C:cytosolic small ribosomal subunit"/>
    <property type="evidence" value="ECO:0007669"/>
    <property type="project" value="TreeGrafter"/>
</dbReference>
<feature type="domain" description="KH type-2" evidence="10">
    <location>
        <begin position="39"/>
        <end position="116"/>
    </location>
</feature>
<dbReference type="Gene3D" id="3.30.300.20">
    <property type="match status" value="1"/>
</dbReference>
<dbReference type="Pfam" id="PF00189">
    <property type="entry name" value="Ribosomal_S3_C"/>
    <property type="match status" value="1"/>
</dbReference>
<dbReference type="FunFam" id="3.30.300.20:FF:000001">
    <property type="entry name" value="30S ribosomal protein S3"/>
    <property type="match status" value="1"/>
</dbReference>
<comment type="similarity">
    <text evidence="1 8 9">Belongs to the universal ribosomal protein uS3 family.</text>
</comment>
<dbReference type="EMBL" id="MHCJ01000003">
    <property type="protein sequence ID" value="OGY18845.1"/>
    <property type="molecule type" value="Genomic_DNA"/>
</dbReference>
<dbReference type="Gene3D" id="3.30.1140.32">
    <property type="entry name" value="Ribosomal protein S3, C-terminal domain"/>
    <property type="match status" value="1"/>
</dbReference>
<keyword evidence="2 8" id="KW-0699">rRNA-binding</keyword>
<dbReference type="InterPro" id="IPR004044">
    <property type="entry name" value="KH_dom_type_2"/>
</dbReference>
<dbReference type="AlphaFoldDB" id="A0A1G1VTW3"/>
<evidence type="ECO:0000256" key="3">
    <source>
        <dbReference type="ARBA" id="ARBA00022884"/>
    </source>
</evidence>
<dbReference type="InterPro" id="IPR005704">
    <property type="entry name" value="Ribosomal_uS3_bac-typ"/>
</dbReference>
<evidence type="ECO:0000256" key="9">
    <source>
        <dbReference type="RuleBase" id="RU003624"/>
    </source>
</evidence>
<dbReference type="Proteomes" id="UP000179233">
    <property type="component" value="Unassembled WGS sequence"/>
</dbReference>
<organism evidence="11 12">
    <name type="scientific">Candidatus Chisholmbacteria bacterium RIFCSPHIGHO2_01_FULL_52_32</name>
    <dbReference type="NCBI Taxonomy" id="1797591"/>
    <lineage>
        <taxon>Bacteria</taxon>
        <taxon>Candidatus Chisholmiibacteriota</taxon>
    </lineage>
</organism>
<evidence type="ECO:0000313" key="12">
    <source>
        <dbReference type="Proteomes" id="UP000179233"/>
    </source>
</evidence>
<dbReference type="NCBIfam" id="TIGR01009">
    <property type="entry name" value="rpsC_bact"/>
    <property type="match status" value="1"/>
</dbReference>
<dbReference type="GO" id="GO:0006412">
    <property type="term" value="P:translation"/>
    <property type="evidence" value="ECO:0007669"/>
    <property type="project" value="UniProtKB-UniRule"/>
</dbReference>
<evidence type="ECO:0000256" key="1">
    <source>
        <dbReference type="ARBA" id="ARBA00010761"/>
    </source>
</evidence>
<evidence type="ECO:0000259" key="10">
    <source>
        <dbReference type="PROSITE" id="PS50823"/>
    </source>
</evidence>
<dbReference type="InterPro" id="IPR004087">
    <property type="entry name" value="KH_dom"/>
</dbReference>
<name>A0A1G1VTW3_9BACT</name>
<comment type="function">
    <text evidence="6 8">Binds the lower part of the 30S subunit head. Binds mRNA in the 70S ribosome, positioning it for translation.</text>
</comment>
<dbReference type="PANTHER" id="PTHR11760:SF19">
    <property type="entry name" value="SMALL RIBOSOMAL SUBUNIT PROTEIN US3C"/>
    <property type="match status" value="1"/>
</dbReference>
<dbReference type="PROSITE" id="PS50823">
    <property type="entry name" value="KH_TYPE_2"/>
    <property type="match status" value="1"/>
</dbReference>
<dbReference type="GO" id="GO:0019843">
    <property type="term" value="F:rRNA binding"/>
    <property type="evidence" value="ECO:0007669"/>
    <property type="project" value="UniProtKB-UniRule"/>
</dbReference>
<protein>
    <recommendedName>
        <fullName evidence="7 8">Small ribosomal subunit protein uS3</fullName>
    </recommendedName>
</protein>
<evidence type="ECO:0000256" key="2">
    <source>
        <dbReference type="ARBA" id="ARBA00022730"/>
    </source>
</evidence>
<evidence type="ECO:0000313" key="11">
    <source>
        <dbReference type="EMBL" id="OGY18845.1"/>
    </source>
</evidence>
<proteinExistence type="inferred from homology"/>